<dbReference type="Pfam" id="PF00570">
    <property type="entry name" value="HRDC"/>
    <property type="match status" value="1"/>
</dbReference>
<evidence type="ECO:0000259" key="1">
    <source>
        <dbReference type="PROSITE" id="PS50965"/>
    </source>
</evidence>
<dbReference type="GO" id="GO:0000166">
    <property type="term" value="F:nucleotide binding"/>
    <property type="evidence" value="ECO:0007669"/>
    <property type="project" value="InterPro"/>
</dbReference>
<dbReference type="SMART" id="SM00341">
    <property type="entry name" value="HRDC"/>
    <property type="match status" value="1"/>
</dbReference>
<dbReference type="InterPro" id="IPR010997">
    <property type="entry name" value="HRDC-like_sf"/>
</dbReference>
<evidence type="ECO:0000313" key="4">
    <source>
        <dbReference type="Proteomes" id="UP000199263"/>
    </source>
</evidence>
<protein>
    <submittedName>
        <fullName evidence="3">Nuclease-related domain-containing protein</fullName>
    </submittedName>
</protein>
<dbReference type="InterPro" id="IPR002121">
    <property type="entry name" value="HRDC_dom"/>
</dbReference>
<dbReference type="Proteomes" id="UP000199263">
    <property type="component" value="Unassembled WGS sequence"/>
</dbReference>
<dbReference type="EMBL" id="FOMG01000004">
    <property type="protein sequence ID" value="SFC49283.1"/>
    <property type="molecule type" value="Genomic_DNA"/>
</dbReference>
<evidence type="ECO:0000313" key="3">
    <source>
        <dbReference type="EMBL" id="SFC49283.1"/>
    </source>
</evidence>
<dbReference type="SUPFAM" id="SSF47819">
    <property type="entry name" value="HRDC-like"/>
    <property type="match status" value="1"/>
</dbReference>
<dbReference type="OrthoDB" id="9776650at2"/>
<dbReference type="STRING" id="119641.SAMN05421842_10480"/>
<reference evidence="3 4" key="1">
    <citation type="submission" date="2016-10" db="EMBL/GenBank/DDBJ databases">
        <authorList>
            <person name="de Groot N.N."/>
        </authorList>
    </citation>
    <scope>NUCLEOTIDE SEQUENCE [LARGE SCALE GENOMIC DNA]</scope>
    <source>
        <strain evidence="3 4">DSM 12992</strain>
    </source>
</reference>
<dbReference type="Pfam" id="PF08378">
    <property type="entry name" value="NERD"/>
    <property type="match status" value="1"/>
</dbReference>
<sequence length="366" mass="42868">MSFLDRLFNVKRTITEPIFLKEFENSNNTLNDLQELSNKVISNKKRLIDRDIFFLKQTLYGEKNVYNELKNSFIPMLALHDIKLEHNDYIAQYDFILITSKCVFILKTKQLNGDIDITEDGDFVRIIKNRQGKFIKKQGMYNPISINERNANVLKEILQKEKLLSNISVKSIVVISNPKSIVNKSKCPQNIKENLYKYDQIGSLIKKLLEDDKSSRELSENTMHEIANYLINNNKVEKIDYVSKYLLIDKDFKKEDYKIEAKEAQIFESNLHSNIDNSTNNNFINNDKTSCDDSEKLYELLRQYRLKASREEGFKAYMVFTNEELNFLIESKPKSKDELLNIKGFGPKKVEKYGDAILDILNMPKY</sequence>
<dbReference type="AlphaFoldDB" id="A0A1I1JTY3"/>
<feature type="domain" description="HRDC" evidence="2">
    <location>
        <begin position="291"/>
        <end position="366"/>
    </location>
</feature>
<dbReference type="InterPro" id="IPR011528">
    <property type="entry name" value="NERD"/>
</dbReference>
<gene>
    <name evidence="3" type="ORF">SAMN05421842_10480</name>
</gene>
<keyword evidence="4" id="KW-1185">Reference proteome</keyword>
<evidence type="ECO:0000259" key="2">
    <source>
        <dbReference type="PROSITE" id="PS50967"/>
    </source>
</evidence>
<organism evidence="3 4">
    <name type="scientific">Clostridium uliginosum</name>
    <dbReference type="NCBI Taxonomy" id="119641"/>
    <lineage>
        <taxon>Bacteria</taxon>
        <taxon>Bacillati</taxon>
        <taxon>Bacillota</taxon>
        <taxon>Clostridia</taxon>
        <taxon>Eubacteriales</taxon>
        <taxon>Clostridiaceae</taxon>
        <taxon>Clostridium</taxon>
    </lineage>
</organism>
<feature type="domain" description="NERD" evidence="1">
    <location>
        <begin position="57"/>
        <end position="177"/>
    </location>
</feature>
<proteinExistence type="predicted"/>
<accession>A0A1I1JTY3</accession>
<name>A0A1I1JTY3_9CLOT</name>
<dbReference type="InterPro" id="IPR044876">
    <property type="entry name" value="HRDC_dom_sf"/>
</dbReference>
<dbReference type="Gene3D" id="1.10.150.80">
    <property type="entry name" value="HRDC domain"/>
    <property type="match status" value="1"/>
</dbReference>
<dbReference type="PROSITE" id="PS50965">
    <property type="entry name" value="NERD"/>
    <property type="match status" value="1"/>
</dbReference>
<dbReference type="RefSeq" id="WP_090089093.1">
    <property type="nucleotide sequence ID" value="NZ_FOMG01000004.1"/>
</dbReference>
<dbReference type="PROSITE" id="PS50967">
    <property type="entry name" value="HRDC"/>
    <property type="match status" value="1"/>
</dbReference>
<dbReference type="GO" id="GO:0003676">
    <property type="term" value="F:nucleic acid binding"/>
    <property type="evidence" value="ECO:0007669"/>
    <property type="project" value="InterPro"/>
</dbReference>